<evidence type="ECO:0000256" key="3">
    <source>
        <dbReference type="ARBA" id="ARBA00007658"/>
    </source>
</evidence>
<keyword evidence="9" id="KW-0326">Glycosidase</keyword>
<dbReference type="HOGENOM" id="CLU_003818_0_1_1"/>
<dbReference type="EMBL" id="KN832873">
    <property type="protein sequence ID" value="KIN03655.1"/>
    <property type="molecule type" value="Genomic_DNA"/>
</dbReference>
<reference evidence="12" key="2">
    <citation type="submission" date="2015-01" db="EMBL/GenBank/DDBJ databases">
        <title>Evolutionary Origins and Diversification of the Mycorrhizal Mutualists.</title>
        <authorList>
            <consortium name="DOE Joint Genome Institute"/>
            <consortium name="Mycorrhizal Genomics Consortium"/>
            <person name="Kohler A."/>
            <person name="Kuo A."/>
            <person name="Nagy L.G."/>
            <person name="Floudas D."/>
            <person name="Copeland A."/>
            <person name="Barry K.W."/>
            <person name="Cichocki N."/>
            <person name="Veneault-Fourrey C."/>
            <person name="LaButti K."/>
            <person name="Lindquist E.A."/>
            <person name="Lipzen A."/>
            <person name="Lundell T."/>
            <person name="Morin E."/>
            <person name="Murat C."/>
            <person name="Riley R."/>
            <person name="Ohm R."/>
            <person name="Sun H."/>
            <person name="Tunlid A."/>
            <person name="Henrissat B."/>
            <person name="Grigoriev I.V."/>
            <person name="Hibbett D.S."/>
            <person name="Martin F."/>
        </authorList>
    </citation>
    <scope>NUCLEOTIDE SEQUENCE [LARGE SCALE GENOMIC DNA]</scope>
    <source>
        <strain evidence="12">Zn</strain>
    </source>
</reference>
<comment type="similarity">
    <text evidence="3 9">Belongs to the glycosyl hydrolase 47 family.</text>
</comment>
<organism evidence="11 12">
    <name type="scientific">Oidiodendron maius (strain Zn)</name>
    <dbReference type="NCBI Taxonomy" id="913774"/>
    <lineage>
        <taxon>Eukaryota</taxon>
        <taxon>Fungi</taxon>
        <taxon>Dikarya</taxon>
        <taxon>Ascomycota</taxon>
        <taxon>Pezizomycotina</taxon>
        <taxon>Leotiomycetes</taxon>
        <taxon>Leotiomycetes incertae sedis</taxon>
        <taxon>Myxotrichaceae</taxon>
        <taxon>Oidiodendron</taxon>
    </lineage>
</organism>
<evidence type="ECO:0000256" key="6">
    <source>
        <dbReference type="PIRSR" id="PIRSR601382-1"/>
    </source>
</evidence>
<dbReference type="InParanoid" id="A0A0C3HKV8"/>
<evidence type="ECO:0000313" key="11">
    <source>
        <dbReference type="EMBL" id="KIN03655.1"/>
    </source>
</evidence>
<feature type="active site" evidence="6">
    <location>
        <position position="273"/>
    </location>
</feature>
<dbReference type="GO" id="GO:0005975">
    <property type="term" value="P:carbohydrate metabolic process"/>
    <property type="evidence" value="ECO:0007669"/>
    <property type="project" value="InterPro"/>
</dbReference>
<proteinExistence type="inferred from homology"/>
<evidence type="ECO:0000313" key="12">
    <source>
        <dbReference type="Proteomes" id="UP000054321"/>
    </source>
</evidence>
<keyword evidence="7" id="KW-0106">Calcium</keyword>
<feature type="region of interest" description="Disordered" evidence="10">
    <location>
        <begin position="22"/>
        <end position="46"/>
    </location>
</feature>
<dbReference type="InterPro" id="IPR001382">
    <property type="entry name" value="Glyco_hydro_47"/>
</dbReference>
<dbReference type="InterPro" id="IPR012341">
    <property type="entry name" value="6hp_glycosidase-like_sf"/>
</dbReference>
<feature type="active site" evidence="6">
    <location>
        <position position="435"/>
    </location>
</feature>
<keyword evidence="7" id="KW-0479">Metal-binding</keyword>
<evidence type="ECO:0000256" key="4">
    <source>
        <dbReference type="ARBA" id="ARBA00022801"/>
    </source>
</evidence>
<dbReference type="GO" id="GO:0005783">
    <property type="term" value="C:endoplasmic reticulum"/>
    <property type="evidence" value="ECO:0007669"/>
    <property type="project" value="TreeGrafter"/>
</dbReference>
<reference evidence="11 12" key="1">
    <citation type="submission" date="2014-04" db="EMBL/GenBank/DDBJ databases">
        <authorList>
            <consortium name="DOE Joint Genome Institute"/>
            <person name="Kuo A."/>
            <person name="Martino E."/>
            <person name="Perotto S."/>
            <person name="Kohler A."/>
            <person name="Nagy L.G."/>
            <person name="Floudas D."/>
            <person name="Copeland A."/>
            <person name="Barry K.W."/>
            <person name="Cichocki N."/>
            <person name="Veneault-Fourrey C."/>
            <person name="LaButti K."/>
            <person name="Lindquist E.A."/>
            <person name="Lipzen A."/>
            <person name="Lundell T."/>
            <person name="Morin E."/>
            <person name="Murat C."/>
            <person name="Sun H."/>
            <person name="Tunlid A."/>
            <person name="Henrissat B."/>
            <person name="Grigoriev I.V."/>
            <person name="Hibbett D.S."/>
            <person name="Martin F."/>
            <person name="Nordberg H.P."/>
            <person name="Cantor M.N."/>
            <person name="Hua S.X."/>
        </authorList>
    </citation>
    <scope>NUCLEOTIDE SEQUENCE [LARGE SCALE GENOMIC DNA]</scope>
    <source>
        <strain evidence="11 12">Zn</strain>
    </source>
</reference>
<dbReference type="GO" id="GO:0004571">
    <property type="term" value="F:mannosyl-oligosaccharide 1,2-alpha-mannosidase activity"/>
    <property type="evidence" value="ECO:0007669"/>
    <property type="project" value="InterPro"/>
</dbReference>
<protein>
    <recommendedName>
        <fullName evidence="9">alpha-1,2-Mannosidase</fullName>
        <ecNumber evidence="9">3.2.1.-</ecNumber>
    </recommendedName>
</protein>
<dbReference type="PANTHER" id="PTHR11742:SF89">
    <property type="entry name" value="ALPHA-1,2-MANNOSIDASE"/>
    <property type="match status" value="1"/>
</dbReference>
<dbReference type="OrthoDB" id="8118055at2759"/>
<evidence type="ECO:0000256" key="7">
    <source>
        <dbReference type="PIRSR" id="PIRSR601382-2"/>
    </source>
</evidence>
<accession>A0A0C3HKV8</accession>
<dbReference type="GO" id="GO:0036503">
    <property type="term" value="P:ERAD pathway"/>
    <property type="evidence" value="ECO:0007669"/>
    <property type="project" value="UniProtKB-ARBA"/>
</dbReference>
<gene>
    <name evidence="11" type="ORF">OIDMADRAFT_158381</name>
</gene>
<evidence type="ECO:0000256" key="8">
    <source>
        <dbReference type="PIRSR" id="PIRSR601382-3"/>
    </source>
</evidence>
<keyword evidence="12" id="KW-1185">Reference proteome</keyword>
<keyword evidence="4 9" id="KW-0378">Hydrolase</keyword>
<dbReference type="InterPro" id="IPR036026">
    <property type="entry name" value="Seven-hairpin_glycosidases"/>
</dbReference>
<dbReference type="GO" id="GO:0005509">
    <property type="term" value="F:calcium ion binding"/>
    <property type="evidence" value="ECO:0007669"/>
    <property type="project" value="InterPro"/>
</dbReference>
<feature type="binding site" evidence="7">
    <location>
        <position position="522"/>
    </location>
    <ligand>
        <name>Ca(2+)</name>
        <dbReference type="ChEBI" id="CHEBI:29108"/>
    </ligand>
</feature>
<dbReference type="AlphaFoldDB" id="A0A0C3HKV8"/>
<dbReference type="FunCoup" id="A0A0C3HKV8">
    <property type="interactions" value="101"/>
</dbReference>
<dbReference type="EC" id="3.2.1.-" evidence="9"/>
<feature type="disulfide bond" evidence="8">
    <location>
        <begin position="345"/>
        <end position="374"/>
    </location>
</feature>
<dbReference type="Pfam" id="PF01532">
    <property type="entry name" value="Glyco_hydro_47"/>
    <property type="match status" value="1"/>
</dbReference>
<feature type="active site" description="Proton donor" evidence="6">
    <location>
        <position position="138"/>
    </location>
</feature>
<comment type="pathway">
    <text evidence="2">Protein modification; protein glycosylation.</text>
</comment>
<dbReference type="PRINTS" id="PR00747">
    <property type="entry name" value="GLYHDRLASE47"/>
</dbReference>
<dbReference type="STRING" id="913774.A0A0C3HKV8"/>
<feature type="active site" description="Proton donor" evidence="6">
    <location>
        <position position="388"/>
    </location>
</feature>
<name>A0A0C3HKV8_OIDMZ</name>
<evidence type="ECO:0000256" key="5">
    <source>
        <dbReference type="ARBA" id="ARBA00023157"/>
    </source>
</evidence>
<dbReference type="GO" id="GO:0016020">
    <property type="term" value="C:membrane"/>
    <property type="evidence" value="ECO:0007669"/>
    <property type="project" value="InterPro"/>
</dbReference>
<dbReference type="InterPro" id="IPR050749">
    <property type="entry name" value="Glycosyl_Hydrolase_47"/>
</dbReference>
<comment type="cofactor">
    <cofactor evidence="1 7">
        <name>Ca(2+)</name>
        <dbReference type="ChEBI" id="CHEBI:29108"/>
    </cofactor>
</comment>
<dbReference type="Proteomes" id="UP000054321">
    <property type="component" value="Unassembled WGS sequence"/>
</dbReference>
<dbReference type="UniPathway" id="UPA00378"/>
<evidence type="ECO:0000256" key="1">
    <source>
        <dbReference type="ARBA" id="ARBA00001913"/>
    </source>
</evidence>
<sequence>MDYLVKSSFDWSSLPRRWPVTKAKDLPKGKPHLQPRIQADGRDSGNSYDERLASWRKEVKATFLKSWRSYKEYAWMRDELAPISGNGKDTYGGWAATLIDNLDTLWIMDLKEEFIEAVEAVAKIDWANTTAIGCNVFETTIRHLGGLLAAYDLSGQRVLLIKATELGNMLYAAFDTPTRLPPFWLHFETVKNGELVGDVRQPSASPGSLSLEFTRLSQLTGDPKYYDAISRITDLLAESQSVTKIPGIWPKFVNTRDGQFRDGYHFTLGALADSLYEYLPKMHAMLGTTDAIYELLAKQSLSAIKDHILFRPMLPGRENILFSGNAHVLDSGRIVKEPQVQHLSCFTGGMFGLAGRLFDRPDYVDIGVQLTCGCIHAYNSFATGIAPEIFTMLPCPSITLDPCDWDEEIWRAVGNMSLPEGYTEVRDAGYLLRPEAIESIFVLYRVTGRREFSDMAHKIFLNIQKATETEYGNAAIDDVRVTDSPTRRDSMESFWLSETLKYFYLIFSPPELISLDDWVLNTEAHPLKRLKSSREHL</sequence>
<dbReference type="FunFam" id="1.50.10.10:FF:000037">
    <property type="entry name" value="alpha-1,2-Mannosidase"/>
    <property type="match status" value="1"/>
</dbReference>
<evidence type="ECO:0000256" key="2">
    <source>
        <dbReference type="ARBA" id="ARBA00004922"/>
    </source>
</evidence>
<keyword evidence="5 8" id="KW-1015">Disulfide bond</keyword>
<dbReference type="Gene3D" id="1.50.10.10">
    <property type="match status" value="1"/>
</dbReference>
<evidence type="ECO:0000256" key="9">
    <source>
        <dbReference type="RuleBase" id="RU361193"/>
    </source>
</evidence>
<dbReference type="SUPFAM" id="SSF48225">
    <property type="entry name" value="Seven-hairpin glycosidases"/>
    <property type="match status" value="1"/>
</dbReference>
<evidence type="ECO:0000256" key="10">
    <source>
        <dbReference type="SAM" id="MobiDB-lite"/>
    </source>
</evidence>
<dbReference type="PANTHER" id="PTHR11742">
    <property type="entry name" value="MANNOSYL-OLIGOSACCHARIDE ALPHA-1,2-MANNOSIDASE-RELATED"/>
    <property type="match status" value="1"/>
</dbReference>